<name>A0A1X2I599_9FUNG</name>
<comment type="caution">
    <text evidence="6">The sequence shown here is derived from an EMBL/GenBank/DDBJ whole genome shotgun (WGS) entry which is preliminary data.</text>
</comment>
<keyword evidence="3" id="KW-0539">Nucleus</keyword>
<feature type="compositionally biased region" description="Polar residues" evidence="4">
    <location>
        <begin position="814"/>
        <end position="823"/>
    </location>
</feature>
<evidence type="ECO:0000259" key="5">
    <source>
        <dbReference type="Pfam" id="PF16755"/>
    </source>
</evidence>
<dbReference type="EMBL" id="MCGE01000026">
    <property type="protein sequence ID" value="ORZ09797.1"/>
    <property type="molecule type" value="Genomic_DNA"/>
</dbReference>
<dbReference type="Proteomes" id="UP000193560">
    <property type="component" value="Unassembled WGS sequence"/>
</dbReference>
<protein>
    <recommendedName>
        <fullName evidence="5">Nucleoporin Nup159/Nup146 N-terminal domain-containing protein</fullName>
    </recommendedName>
</protein>
<feature type="region of interest" description="Disordered" evidence="4">
    <location>
        <begin position="581"/>
        <end position="646"/>
    </location>
</feature>
<evidence type="ECO:0000313" key="6">
    <source>
        <dbReference type="EMBL" id="ORZ09797.1"/>
    </source>
</evidence>
<feature type="compositionally biased region" description="Acidic residues" evidence="4">
    <location>
        <begin position="1084"/>
        <end position="1101"/>
    </location>
</feature>
<evidence type="ECO:0000256" key="3">
    <source>
        <dbReference type="ARBA" id="ARBA00023242"/>
    </source>
</evidence>
<dbReference type="STRING" id="90262.A0A1X2I599"/>
<evidence type="ECO:0000256" key="4">
    <source>
        <dbReference type="SAM" id="MobiDB-lite"/>
    </source>
</evidence>
<feature type="compositionally biased region" description="Low complexity" evidence="4">
    <location>
        <begin position="555"/>
        <end position="567"/>
    </location>
</feature>
<evidence type="ECO:0000256" key="1">
    <source>
        <dbReference type="ARBA" id="ARBA00004123"/>
    </source>
</evidence>
<dbReference type="GO" id="GO:0005634">
    <property type="term" value="C:nucleus"/>
    <property type="evidence" value="ECO:0007669"/>
    <property type="project" value="UniProtKB-SubCell"/>
</dbReference>
<feature type="domain" description="Nucleoporin Nup159/Nup146 N-terminal" evidence="5">
    <location>
        <begin position="49"/>
        <end position="412"/>
    </location>
</feature>
<feature type="region of interest" description="Disordered" evidence="4">
    <location>
        <begin position="486"/>
        <end position="567"/>
    </location>
</feature>
<dbReference type="OrthoDB" id="248320at2759"/>
<accession>A0A1X2I599</accession>
<evidence type="ECO:0000256" key="2">
    <source>
        <dbReference type="ARBA" id="ARBA00022448"/>
    </source>
</evidence>
<dbReference type="InterPro" id="IPR015943">
    <property type="entry name" value="WD40/YVTN_repeat-like_dom_sf"/>
</dbReference>
<feature type="compositionally biased region" description="Low complexity" evidence="4">
    <location>
        <begin position="621"/>
        <end position="631"/>
    </location>
</feature>
<comment type="subcellular location">
    <subcellularLocation>
        <location evidence="1">Nucleus</location>
    </subcellularLocation>
</comment>
<organism evidence="6 7">
    <name type="scientific">Absidia repens</name>
    <dbReference type="NCBI Taxonomy" id="90262"/>
    <lineage>
        <taxon>Eukaryota</taxon>
        <taxon>Fungi</taxon>
        <taxon>Fungi incertae sedis</taxon>
        <taxon>Mucoromycota</taxon>
        <taxon>Mucoromycotina</taxon>
        <taxon>Mucoromycetes</taxon>
        <taxon>Mucorales</taxon>
        <taxon>Cunninghamellaceae</taxon>
        <taxon>Absidia</taxon>
    </lineage>
</organism>
<keyword evidence="2" id="KW-0813">Transport</keyword>
<feature type="compositionally biased region" description="Polar residues" evidence="4">
    <location>
        <begin position="529"/>
        <end position="549"/>
    </location>
</feature>
<sequence length="1130" mass="122624">MNSDSIKVVNSHSEEGEFVEVSDFKFMELVVNAKVTMQDVIFKEGEYPATVSLLACSGKYGYFVAGHIDGFAFGETKRLRTAFYDSEEGATSMLDDKIIVPLQFRIHQIRLSCDEQTILVAQSNGTLLTYSAKDVLEQKKDVQPKRSINFPAPIIDLRPNTGALPDAACIFLQNQQCRIVNWKTAETVTDIPILDLTAICWSPKGKRIICGRENGTLEHYDLDGVKQGTIPPPESLKAGDKNGNINRRVRDVLWVDNDQFLVIYSRDKDTESDGSINSAYIIDQKPKSGNAPKCTHLAKLPPIVPSNAVYNHFYMETIRDDTHTIIILANGASNMISAVGRDESGNWATWKLPMDGVASLPLSNDVNYCTMSLGLALDFSACENLPPYDTTNSNLGVEPVPVLYCVNDEGYLGAFHCYNKRLARAGTVYQNMQTATALPPSPTNSASSAFSSDPFTTAMKSGYSGKDFASLEKVKGATSSIYSSISKGLESSSSPKFGSTTSIGAMSSTSTSTSPLSSPANHTFDDASTRMTNQKHATSLAGSMESSDISVVEHSNSTTSSSSGSISSGFEMLNKSDCVSDDAVPETGVSTSKSATTNMEDQVVPTETSLSVKKEPDTTKTTKPTLSATSTNKETAPKLHATSLATDNNNKPMYRFDFESFGSDKKVYDTTPNTNLSLFVSKRPLGDGGDFGNNNMPSFTQLAKKNVPPPSEPTTKKNTPTGTTPTFGESANKNMPAGLTPSFGGFGSPSAAFGKPSAFGEPAKKNIPAGTAPTFGESANTNVPAGTTPTFNDLIKKNAPTAMEPLSGFRFGNQVKNTTTSGGKPSFGTISDGIKSPTTGLPSGFLKLQQPASLSSTTKPSTGTTQLTLKNSTQQQDADYKDKLAATVEPKKASSNVFDDDSYSKILQLVEKLAATQAGFQKQLRSQGDQLDTLVRNVGHLTDNFEKWKSMDRDQVYAHSQMKIDNIKDQTSEVSKPESDLPKTIMTEQVLTTTPKEKEIADVDKILAELHCIMSTDNKKGKQKEVDASAVSVYGFRSAIDQMEKELMEKGNDIMYLKQRLALLRFREHQLKARYSQSTIAFEDLTDEDDDDDEDENDAAEFEIKDPTITDANHVGEWCVLNKSPHQAHQ</sequence>
<dbReference type="InterPro" id="IPR039462">
    <property type="entry name" value="Nup159/Nup146_N"/>
</dbReference>
<feature type="compositionally biased region" description="Polar residues" evidence="4">
    <location>
        <begin position="588"/>
        <end position="611"/>
    </location>
</feature>
<evidence type="ECO:0000313" key="7">
    <source>
        <dbReference type="Proteomes" id="UP000193560"/>
    </source>
</evidence>
<keyword evidence="7" id="KW-1185">Reference proteome</keyword>
<feature type="compositionally biased region" description="Low complexity" evidence="4">
    <location>
        <begin position="486"/>
        <end position="518"/>
    </location>
</feature>
<dbReference type="Pfam" id="PF16755">
    <property type="entry name" value="Beta-prop_NUP159_NUP214"/>
    <property type="match status" value="1"/>
</dbReference>
<dbReference type="Gene3D" id="2.130.10.10">
    <property type="entry name" value="YVTN repeat-like/Quinoprotein amine dehydrogenase"/>
    <property type="match status" value="1"/>
</dbReference>
<feature type="region of interest" description="Disordered" evidence="4">
    <location>
        <begin position="808"/>
        <end position="876"/>
    </location>
</feature>
<reference evidence="6 7" key="1">
    <citation type="submission" date="2016-07" db="EMBL/GenBank/DDBJ databases">
        <title>Pervasive Adenine N6-methylation of Active Genes in Fungi.</title>
        <authorList>
            <consortium name="DOE Joint Genome Institute"/>
            <person name="Mondo S.J."/>
            <person name="Dannebaum R.O."/>
            <person name="Kuo R.C."/>
            <person name="Labutti K."/>
            <person name="Haridas S."/>
            <person name="Kuo A."/>
            <person name="Salamov A."/>
            <person name="Ahrendt S.R."/>
            <person name="Lipzen A."/>
            <person name="Sullivan W."/>
            <person name="Andreopoulos W.B."/>
            <person name="Clum A."/>
            <person name="Lindquist E."/>
            <person name="Daum C."/>
            <person name="Ramamoorthy G.K."/>
            <person name="Gryganskyi A."/>
            <person name="Culley D."/>
            <person name="Magnuson J.K."/>
            <person name="James T.Y."/>
            <person name="O'Malley M.A."/>
            <person name="Stajich J.E."/>
            <person name="Spatafora J.W."/>
            <person name="Visel A."/>
            <person name="Grigoriev I.V."/>
        </authorList>
    </citation>
    <scope>NUCLEOTIDE SEQUENCE [LARGE SCALE GENOMIC DNA]</scope>
    <source>
        <strain evidence="6 7">NRRL 1336</strain>
    </source>
</reference>
<dbReference type="AlphaFoldDB" id="A0A1X2I599"/>
<proteinExistence type="predicted"/>
<feature type="region of interest" description="Disordered" evidence="4">
    <location>
        <begin position="1083"/>
        <end position="1109"/>
    </location>
</feature>
<dbReference type="SUPFAM" id="SSF117289">
    <property type="entry name" value="Nucleoporin domain"/>
    <property type="match status" value="1"/>
</dbReference>
<feature type="region of interest" description="Disordered" evidence="4">
    <location>
        <begin position="705"/>
        <end position="733"/>
    </location>
</feature>
<gene>
    <name evidence="6" type="ORF">BCR42DRAFT_494749</name>
</gene>
<feature type="compositionally biased region" description="Polar residues" evidence="4">
    <location>
        <begin position="850"/>
        <end position="876"/>
    </location>
</feature>
<feature type="compositionally biased region" description="Low complexity" evidence="4">
    <location>
        <begin position="716"/>
        <end position="726"/>
    </location>
</feature>